<dbReference type="KEGG" id="cpi:Cpin_0142"/>
<dbReference type="AlphaFoldDB" id="A0A979FYW3"/>
<accession>A0A979FYW3</accession>
<protein>
    <recommendedName>
        <fullName evidence="4">Tetratricopeptide repeat protein</fullName>
    </recommendedName>
</protein>
<dbReference type="InterPro" id="IPR045921">
    <property type="entry name" value="DUF6340"/>
</dbReference>
<dbReference type="PROSITE" id="PS51257">
    <property type="entry name" value="PROKAR_LIPOPROTEIN"/>
    <property type="match status" value="1"/>
</dbReference>
<feature type="signal peptide" evidence="1">
    <location>
        <begin position="1"/>
        <end position="21"/>
    </location>
</feature>
<dbReference type="EMBL" id="CP001699">
    <property type="protein sequence ID" value="ACU57645.1"/>
    <property type="molecule type" value="Genomic_DNA"/>
</dbReference>
<reference evidence="2 3" key="2">
    <citation type="journal article" date="2010" name="Stand. Genomic Sci.">
        <title>Complete genome sequence of Chitinophaga pinensis type strain (UQM 2034).</title>
        <authorList>
            <person name="Glavina Del Rio T."/>
            <person name="Abt B."/>
            <person name="Spring S."/>
            <person name="Lapidus A."/>
            <person name="Nolan M."/>
            <person name="Tice H."/>
            <person name="Copeland A."/>
            <person name="Cheng J.F."/>
            <person name="Chen F."/>
            <person name="Bruce D."/>
            <person name="Goodwin L."/>
            <person name="Pitluck S."/>
            <person name="Ivanova N."/>
            <person name="Mavromatis K."/>
            <person name="Mikhailova N."/>
            <person name="Pati A."/>
            <person name="Chen A."/>
            <person name="Palaniappan K."/>
            <person name="Land M."/>
            <person name="Hauser L."/>
            <person name="Chang Y.J."/>
            <person name="Jeffries C.D."/>
            <person name="Chain P."/>
            <person name="Saunders E."/>
            <person name="Detter J.C."/>
            <person name="Brettin T."/>
            <person name="Rohde M."/>
            <person name="Goker M."/>
            <person name="Bristow J."/>
            <person name="Eisen J.A."/>
            <person name="Markowitz V."/>
            <person name="Hugenholtz P."/>
            <person name="Kyrpides N.C."/>
            <person name="Klenk H.P."/>
            <person name="Lucas S."/>
        </authorList>
    </citation>
    <scope>NUCLEOTIDE SEQUENCE [LARGE SCALE GENOMIC DNA]</scope>
    <source>
        <strain evidence="3">ATCC 43595 / DSM 2588 / LMG 13176 / NBRC 15968 / NCIMB 11800 / UQM 2034</strain>
    </source>
</reference>
<sequence length="345" mass="38491">MKKLYAIALASLTLCSCSSTNLVYISVQQPAPVTISPDIKNVGIVNRSIVTEKNKVLDVVDKVLTMEGDSLDIQASRASTIGLADELIKNNRFSNVTVFNTIDLHSTIPGQFQAPLSWDIVEKICHEKRIDALFSLELFDTDSKVSYNAVPVSMKTPLGNIPGIEHQASMLTTVKTGWRIYDPAEKLILDEYPITKDITLSGKGINPVVAAGAILNRKDAVKDVSRKAGQDYALRLIPYWIRVNRDYYVKGTDNFSIAKRKAQTGNWDGAAELWKKETTAASSKIAGRACYNMAIICEINGQLDQAIEWAQKAYENYNNKLALRYVNILKNRKENNNLLKYQQQL</sequence>
<evidence type="ECO:0000313" key="2">
    <source>
        <dbReference type="EMBL" id="ACU57645.1"/>
    </source>
</evidence>
<reference evidence="3" key="1">
    <citation type="submission" date="2009-08" db="EMBL/GenBank/DDBJ databases">
        <title>The complete genome of Chitinophaga pinensis DSM 2588.</title>
        <authorList>
            <consortium name="US DOE Joint Genome Institute (JGI-PGF)"/>
            <person name="Lucas S."/>
            <person name="Copeland A."/>
            <person name="Lapidus A."/>
            <person name="Glavina del Rio T."/>
            <person name="Dalin E."/>
            <person name="Tice H."/>
            <person name="Bruce D."/>
            <person name="Goodwin L."/>
            <person name="Pitluck S."/>
            <person name="Kyrpides N."/>
            <person name="Mavromatis K."/>
            <person name="Ivanova N."/>
            <person name="Mikhailova N."/>
            <person name="Sims D."/>
            <person name="Meinche L."/>
            <person name="Brettin T."/>
            <person name="Detter J.C."/>
            <person name="Han C."/>
            <person name="Larimer F."/>
            <person name="Land M."/>
            <person name="Hauser L."/>
            <person name="Markowitz V."/>
            <person name="Cheng J.-F."/>
            <person name="Hugenholtz P."/>
            <person name="Woyke T."/>
            <person name="Wu D."/>
            <person name="Spring S."/>
            <person name="Klenk H.-P."/>
            <person name="Eisen J.A."/>
        </authorList>
    </citation>
    <scope>NUCLEOTIDE SEQUENCE [LARGE SCALE GENOMIC DNA]</scope>
    <source>
        <strain evidence="3">ATCC 43595 / DSM 2588 / LMG 13176 / NBRC 15968 / NCIMB 11800 / UQM 2034</strain>
    </source>
</reference>
<evidence type="ECO:0000256" key="1">
    <source>
        <dbReference type="SAM" id="SignalP"/>
    </source>
</evidence>
<evidence type="ECO:0008006" key="4">
    <source>
        <dbReference type="Google" id="ProtNLM"/>
    </source>
</evidence>
<dbReference type="Proteomes" id="UP000002215">
    <property type="component" value="Chromosome"/>
</dbReference>
<dbReference type="RefSeq" id="WP_012787821.1">
    <property type="nucleotide sequence ID" value="NC_013132.1"/>
</dbReference>
<feature type="chain" id="PRO_5037264712" description="Tetratricopeptide repeat protein" evidence="1">
    <location>
        <begin position="22"/>
        <end position="345"/>
    </location>
</feature>
<proteinExistence type="predicted"/>
<name>A0A979FYW3_CHIPD</name>
<dbReference type="Pfam" id="PF19867">
    <property type="entry name" value="DUF6340"/>
    <property type="match status" value="1"/>
</dbReference>
<dbReference type="OrthoDB" id="632318at2"/>
<keyword evidence="1" id="KW-0732">Signal</keyword>
<gene>
    <name evidence="2" type="ordered locus">Cpin_0142</name>
</gene>
<evidence type="ECO:0000313" key="3">
    <source>
        <dbReference type="Proteomes" id="UP000002215"/>
    </source>
</evidence>
<organism evidence="2 3">
    <name type="scientific">Chitinophaga pinensis (strain ATCC 43595 / DSM 2588 / LMG 13176 / NBRC 15968 / NCIMB 11800 / UQM 2034)</name>
    <dbReference type="NCBI Taxonomy" id="485918"/>
    <lineage>
        <taxon>Bacteria</taxon>
        <taxon>Pseudomonadati</taxon>
        <taxon>Bacteroidota</taxon>
        <taxon>Chitinophagia</taxon>
        <taxon>Chitinophagales</taxon>
        <taxon>Chitinophagaceae</taxon>
        <taxon>Chitinophaga</taxon>
    </lineage>
</organism>